<protein>
    <submittedName>
        <fullName evidence="2">Uncharacterized protein</fullName>
    </submittedName>
</protein>
<accession>A0A2M8WJ64</accession>
<dbReference type="EMBL" id="PGTZ01000009">
    <property type="protein sequence ID" value="PJI90926.1"/>
    <property type="molecule type" value="Genomic_DNA"/>
</dbReference>
<reference evidence="2 3" key="1">
    <citation type="submission" date="2017-11" db="EMBL/GenBank/DDBJ databases">
        <title>Genomic Encyclopedia of Archaeal and Bacterial Type Strains, Phase II (KMG-II): From Individual Species to Whole Genera.</title>
        <authorList>
            <person name="Goeker M."/>
        </authorList>
    </citation>
    <scope>NUCLEOTIDE SEQUENCE [LARGE SCALE GENOMIC DNA]</scope>
    <source>
        <strain evidence="2 3">DSM 22413</strain>
    </source>
</reference>
<keyword evidence="1" id="KW-1133">Transmembrane helix</keyword>
<evidence type="ECO:0000256" key="1">
    <source>
        <dbReference type="SAM" id="Phobius"/>
    </source>
</evidence>
<keyword evidence="3" id="KW-1185">Reference proteome</keyword>
<organism evidence="2 3">
    <name type="scientific">Luteimicrobium subarcticum</name>
    <dbReference type="NCBI Taxonomy" id="620910"/>
    <lineage>
        <taxon>Bacteria</taxon>
        <taxon>Bacillati</taxon>
        <taxon>Actinomycetota</taxon>
        <taxon>Actinomycetes</taxon>
        <taxon>Micrococcales</taxon>
        <taxon>Luteimicrobium</taxon>
    </lineage>
</organism>
<gene>
    <name evidence="2" type="ORF">CLV34_2182</name>
</gene>
<feature type="transmembrane region" description="Helical" evidence="1">
    <location>
        <begin position="117"/>
        <end position="137"/>
    </location>
</feature>
<keyword evidence="1" id="KW-0472">Membrane</keyword>
<keyword evidence="1" id="KW-0812">Transmembrane</keyword>
<feature type="transmembrane region" description="Helical" evidence="1">
    <location>
        <begin position="149"/>
        <end position="168"/>
    </location>
</feature>
<dbReference type="RefSeq" id="WP_100350334.1">
    <property type="nucleotide sequence ID" value="NZ_PGTZ01000009.1"/>
</dbReference>
<comment type="caution">
    <text evidence="2">The sequence shown here is derived from an EMBL/GenBank/DDBJ whole genome shotgun (WGS) entry which is preliminary data.</text>
</comment>
<proteinExistence type="predicted"/>
<sequence length="193" mass="20672">MSRTRTATYSPAQTARRAAVKQATAELCAHLRSYGAKAATGRLSPERGTAKVTLPGSRVRVDVEVTVPSLSTGTGAGTGTGTRYGFTDPATGDALVTDSVREVRRLLAPTPSPVGRVVWRTFLVTLVAAILIALVTAPREDTKHFLASHWLPLVGIVVVLDLVIVGGLELRRARRRRRAERTALTQLGGVVRR</sequence>
<name>A0A2M8WJ64_9MICO</name>
<evidence type="ECO:0000313" key="2">
    <source>
        <dbReference type="EMBL" id="PJI90926.1"/>
    </source>
</evidence>
<dbReference type="Proteomes" id="UP000231586">
    <property type="component" value="Unassembled WGS sequence"/>
</dbReference>
<dbReference type="OrthoDB" id="9990994at2"/>
<evidence type="ECO:0000313" key="3">
    <source>
        <dbReference type="Proteomes" id="UP000231586"/>
    </source>
</evidence>
<dbReference type="AlphaFoldDB" id="A0A2M8WJ64"/>